<feature type="transmembrane region" description="Helical" evidence="1">
    <location>
        <begin position="458"/>
        <end position="478"/>
    </location>
</feature>
<keyword evidence="1" id="KW-0812">Transmembrane</keyword>
<dbReference type="Proteomes" id="UP000219494">
    <property type="component" value="Unassembled WGS sequence"/>
</dbReference>
<keyword evidence="1" id="KW-1133">Transmembrane helix</keyword>
<feature type="transmembrane region" description="Helical" evidence="1">
    <location>
        <begin position="124"/>
        <end position="144"/>
    </location>
</feature>
<feature type="transmembrane region" description="Helical" evidence="1">
    <location>
        <begin position="198"/>
        <end position="214"/>
    </location>
</feature>
<evidence type="ECO:0008006" key="4">
    <source>
        <dbReference type="Google" id="ProtNLM"/>
    </source>
</evidence>
<accession>A0A285QGK0</accession>
<protein>
    <recommendedName>
        <fullName evidence="4">Dolichyl-phosphate-mannose-protein mannosyltransferase</fullName>
    </recommendedName>
</protein>
<evidence type="ECO:0000313" key="2">
    <source>
        <dbReference type="EMBL" id="SOB81070.1"/>
    </source>
</evidence>
<proteinExistence type="predicted"/>
<evidence type="ECO:0000256" key="1">
    <source>
        <dbReference type="SAM" id="Phobius"/>
    </source>
</evidence>
<feature type="transmembrane region" description="Helical" evidence="1">
    <location>
        <begin position="405"/>
        <end position="426"/>
    </location>
</feature>
<keyword evidence="1" id="KW-0472">Membrane</keyword>
<feature type="transmembrane region" description="Helical" evidence="1">
    <location>
        <begin position="93"/>
        <end position="112"/>
    </location>
</feature>
<evidence type="ECO:0000313" key="3">
    <source>
        <dbReference type="Proteomes" id="UP000219494"/>
    </source>
</evidence>
<reference evidence="2 3" key="1">
    <citation type="submission" date="2017-07" db="EMBL/GenBank/DDBJ databases">
        <authorList>
            <person name="Sun Z.S."/>
            <person name="Albrecht U."/>
            <person name="Echele G."/>
            <person name="Lee C.C."/>
        </authorList>
    </citation>
    <scope>NUCLEOTIDE SEQUENCE [LARGE SCALE GENOMIC DNA]</scope>
    <source>
        <strain evidence="2 3">CGMCC 1.12672</strain>
    </source>
</reference>
<name>A0A285QGK0_9SPHN</name>
<keyword evidence="3" id="KW-1185">Reference proteome</keyword>
<gene>
    <name evidence="2" type="ORF">SAMN06297144_1380</name>
</gene>
<feature type="transmembrane region" description="Helical" evidence="1">
    <location>
        <begin position="221"/>
        <end position="248"/>
    </location>
</feature>
<feature type="transmembrane region" description="Helical" evidence="1">
    <location>
        <begin position="433"/>
        <end position="452"/>
    </location>
</feature>
<organism evidence="2 3">
    <name type="scientific">Sphingomonas guangdongensis</name>
    <dbReference type="NCBI Taxonomy" id="1141890"/>
    <lineage>
        <taxon>Bacteria</taxon>
        <taxon>Pseudomonadati</taxon>
        <taxon>Pseudomonadota</taxon>
        <taxon>Alphaproteobacteria</taxon>
        <taxon>Sphingomonadales</taxon>
        <taxon>Sphingomonadaceae</taxon>
        <taxon>Sphingomonas</taxon>
    </lineage>
</organism>
<dbReference type="AlphaFoldDB" id="A0A285QGK0"/>
<dbReference type="EMBL" id="OBMI01000001">
    <property type="protein sequence ID" value="SOB81070.1"/>
    <property type="molecule type" value="Genomic_DNA"/>
</dbReference>
<sequence length="498" mass="53467">MNWSAIRNIIVGSVLLMLLCFVSGRPQVFSDTKAYYALGQGAVGGLLPHRPSAEMDETIVSLRGRSMTAAETRAETRLAYTVAASRSPYWSGLFYLAVELGTAWLVVALQALTAAATVWVAARAFGVAHAYLPIVAVLALATSLPVTVMFLMPDLFAGLAIVAAGALVGRRVAITRAEMAISLSVMAAGALFHTSHMLLLAALGGGTAVIAGLVRRYRKLFVPALAVFSAAIVGVAGAIAFPVAVQIIRGEPVYAPPFLSARLIADGPGRALLRQTCQRGDEWGWCAYRDRPLRDVNVILWDSDPTVATFQAADYHLRVRMIREQPRFVLAVLSRYPGQVAANTVRNVANLFLQYGTDEMLGDPSDRFQDPEFRIFKSIVPGTQDCAAGTASCASRLDLVTLDRVIGTVLFTSWLALAVLLASPVAREQWGRAITVLLAGIALNAIICGAISGNAQRYQARLTWLVPFFALAIGADVLRRRRTAGRDQASLPVIYPAN</sequence>